<keyword evidence="2" id="KW-1185">Reference proteome</keyword>
<evidence type="ECO:0000313" key="1">
    <source>
        <dbReference type="EMBL" id="APU17981.1"/>
    </source>
</evidence>
<dbReference type="Proteomes" id="UP000185511">
    <property type="component" value="Chromosome"/>
</dbReference>
<gene>
    <name evidence="1" type="ORF">UA74_29950</name>
</gene>
<protein>
    <submittedName>
        <fullName evidence="1">Uncharacterized protein</fullName>
    </submittedName>
</protein>
<organism evidence="1 2">
    <name type="scientific">Actinoalloteichus fjordicus</name>
    <dbReference type="NCBI Taxonomy" id="1612552"/>
    <lineage>
        <taxon>Bacteria</taxon>
        <taxon>Bacillati</taxon>
        <taxon>Actinomycetota</taxon>
        <taxon>Actinomycetes</taxon>
        <taxon>Pseudonocardiales</taxon>
        <taxon>Pseudonocardiaceae</taxon>
        <taxon>Actinoalloteichus</taxon>
    </lineage>
</organism>
<name>A0AAC9LIJ4_9PSEU</name>
<dbReference type="AlphaFoldDB" id="A0AAC9LIJ4"/>
<dbReference type="EMBL" id="CP016076">
    <property type="protein sequence ID" value="APU17981.1"/>
    <property type="molecule type" value="Genomic_DNA"/>
</dbReference>
<proteinExistence type="predicted"/>
<sequence>MYPDEAAELGFTVAGTRLDPPVEGSIEAALIAAGRGEELSLTDLRASRGATASGRALTGIRTQSAIIKTPLIEAFDAVVSSPTATTDEAFPRLASVGSGAVSAAGADTVGHPMAAGRSVEAFVR</sequence>
<reference evidence="2" key="1">
    <citation type="submission" date="2016-06" db="EMBL/GenBank/DDBJ databases">
        <title>Complete genome sequence of Actinoalloteichus fjordicus DSM 46855 (=ADI127-17), type strain of the new species Actinoalloteichus fjordicus.</title>
        <authorList>
            <person name="Ruckert C."/>
            <person name="Nouioui I."/>
            <person name="Willmese J."/>
            <person name="van Wezel G."/>
            <person name="Klenk H.-P."/>
            <person name="Kalinowski J."/>
            <person name="Zotchev S.B."/>
        </authorList>
    </citation>
    <scope>NUCLEOTIDE SEQUENCE [LARGE SCALE GENOMIC DNA]</scope>
    <source>
        <strain evidence="2">ADI127-7</strain>
    </source>
</reference>
<dbReference type="KEGG" id="acad:UA74_29950"/>
<accession>A0AAC9LIJ4</accession>
<evidence type="ECO:0000313" key="2">
    <source>
        <dbReference type="Proteomes" id="UP000185511"/>
    </source>
</evidence>